<sequence>MADRRIVQTLVAVHQYLHSLQAVEYVNCDDGRPPRFFRLRFLIGFYDQLRQVGGQRLQRSNLRQRRMAEERRAGRDGRQDSPNAALVGGAALLRALLSNYSPRAHSVVVCFEPSLLAVVGVDRRS</sequence>
<evidence type="ECO:0000313" key="3">
    <source>
        <dbReference type="WBParaSite" id="PSAMB.scaffold1525size30456.g13643.t1"/>
    </source>
</evidence>
<accession>A0A914V451</accession>
<keyword evidence="2" id="KW-1185">Reference proteome</keyword>
<organism evidence="2 3">
    <name type="scientific">Plectus sambesii</name>
    <dbReference type="NCBI Taxonomy" id="2011161"/>
    <lineage>
        <taxon>Eukaryota</taxon>
        <taxon>Metazoa</taxon>
        <taxon>Ecdysozoa</taxon>
        <taxon>Nematoda</taxon>
        <taxon>Chromadorea</taxon>
        <taxon>Plectida</taxon>
        <taxon>Plectina</taxon>
        <taxon>Plectoidea</taxon>
        <taxon>Plectidae</taxon>
        <taxon>Plectus</taxon>
    </lineage>
</organism>
<dbReference type="WBParaSite" id="PSAMB.scaffold1525size30456.g13643.t1">
    <property type="protein sequence ID" value="PSAMB.scaffold1525size30456.g13643.t1"/>
    <property type="gene ID" value="PSAMB.scaffold1525size30456.g13643"/>
</dbReference>
<protein>
    <submittedName>
        <fullName evidence="3">Uncharacterized protein</fullName>
    </submittedName>
</protein>
<name>A0A914V451_9BILA</name>
<proteinExistence type="predicted"/>
<feature type="region of interest" description="Disordered" evidence="1">
    <location>
        <begin position="58"/>
        <end position="82"/>
    </location>
</feature>
<evidence type="ECO:0000256" key="1">
    <source>
        <dbReference type="SAM" id="MobiDB-lite"/>
    </source>
</evidence>
<feature type="compositionally biased region" description="Basic and acidic residues" evidence="1">
    <location>
        <begin position="66"/>
        <end position="79"/>
    </location>
</feature>
<dbReference type="Proteomes" id="UP000887566">
    <property type="component" value="Unplaced"/>
</dbReference>
<dbReference type="AlphaFoldDB" id="A0A914V451"/>
<reference evidence="3" key="1">
    <citation type="submission" date="2022-11" db="UniProtKB">
        <authorList>
            <consortium name="WormBaseParasite"/>
        </authorList>
    </citation>
    <scope>IDENTIFICATION</scope>
</reference>
<evidence type="ECO:0000313" key="2">
    <source>
        <dbReference type="Proteomes" id="UP000887566"/>
    </source>
</evidence>